<sequence>MRNDARRALNMQPVVCRAHLPGTTRHCCNKPPPGWIKINIDSARNSSTGVASCGGVERDEIMQWRFGFSKKIGICSSFDAEL</sequence>
<dbReference type="AlphaFoldDB" id="A0A9W7LK61"/>
<evidence type="ECO:0000313" key="1">
    <source>
        <dbReference type="EMBL" id="GMI67397.1"/>
    </source>
</evidence>
<name>A0A9W7LK61_HIBTR</name>
<proteinExistence type="predicted"/>
<gene>
    <name evidence="1" type="ORF">HRI_000409000</name>
</gene>
<dbReference type="PANTHER" id="PTHR47723:SF19">
    <property type="entry name" value="POLYNUCLEOTIDYL TRANSFERASE, RIBONUCLEASE H-LIKE SUPERFAMILY PROTEIN"/>
    <property type="match status" value="1"/>
</dbReference>
<dbReference type="PANTHER" id="PTHR47723">
    <property type="entry name" value="OS05G0353850 PROTEIN"/>
    <property type="match status" value="1"/>
</dbReference>
<dbReference type="OrthoDB" id="1002567at2759"/>
<keyword evidence="2" id="KW-1185">Reference proteome</keyword>
<evidence type="ECO:0000313" key="2">
    <source>
        <dbReference type="Proteomes" id="UP001165190"/>
    </source>
</evidence>
<accession>A0A9W7LK61</accession>
<protein>
    <recommendedName>
        <fullName evidence="3">RNase H type-1 domain-containing protein</fullName>
    </recommendedName>
</protein>
<dbReference type="Proteomes" id="UP001165190">
    <property type="component" value="Unassembled WGS sequence"/>
</dbReference>
<comment type="caution">
    <text evidence="1">The sequence shown here is derived from an EMBL/GenBank/DDBJ whole genome shotgun (WGS) entry which is preliminary data.</text>
</comment>
<reference evidence="1" key="1">
    <citation type="submission" date="2023-05" db="EMBL/GenBank/DDBJ databases">
        <title>Genome and transcriptome analyses reveal genes involved in the formation of fine ridges on petal epidermal cells in Hibiscus trionum.</title>
        <authorList>
            <person name="Koshimizu S."/>
            <person name="Masuda S."/>
            <person name="Ishii T."/>
            <person name="Shirasu K."/>
            <person name="Hoshino A."/>
            <person name="Arita M."/>
        </authorList>
    </citation>
    <scope>NUCLEOTIDE SEQUENCE</scope>
    <source>
        <strain evidence="1">Hamamatsu line</strain>
    </source>
</reference>
<organism evidence="1 2">
    <name type="scientific">Hibiscus trionum</name>
    <name type="common">Flower of an hour</name>
    <dbReference type="NCBI Taxonomy" id="183268"/>
    <lineage>
        <taxon>Eukaryota</taxon>
        <taxon>Viridiplantae</taxon>
        <taxon>Streptophyta</taxon>
        <taxon>Embryophyta</taxon>
        <taxon>Tracheophyta</taxon>
        <taxon>Spermatophyta</taxon>
        <taxon>Magnoliopsida</taxon>
        <taxon>eudicotyledons</taxon>
        <taxon>Gunneridae</taxon>
        <taxon>Pentapetalae</taxon>
        <taxon>rosids</taxon>
        <taxon>malvids</taxon>
        <taxon>Malvales</taxon>
        <taxon>Malvaceae</taxon>
        <taxon>Malvoideae</taxon>
        <taxon>Hibiscus</taxon>
    </lineage>
</organism>
<dbReference type="EMBL" id="BSYR01000005">
    <property type="protein sequence ID" value="GMI67397.1"/>
    <property type="molecule type" value="Genomic_DNA"/>
</dbReference>
<dbReference type="InterPro" id="IPR053151">
    <property type="entry name" value="RNase_H-like"/>
</dbReference>
<evidence type="ECO:0008006" key="3">
    <source>
        <dbReference type="Google" id="ProtNLM"/>
    </source>
</evidence>